<comment type="caution">
    <text evidence="9">The sequence shown here is derived from an EMBL/GenBank/DDBJ whole genome shotgun (WGS) entry which is preliminary data.</text>
</comment>
<dbReference type="SMART" id="SM00066">
    <property type="entry name" value="GAL4"/>
    <property type="match status" value="1"/>
</dbReference>
<dbReference type="EMBL" id="JAJTJA010000005">
    <property type="protein sequence ID" value="KAH8698896.1"/>
    <property type="molecule type" value="Genomic_DNA"/>
</dbReference>
<evidence type="ECO:0000256" key="2">
    <source>
        <dbReference type="ARBA" id="ARBA00023015"/>
    </source>
</evidence>
<dbReference type="Pfam" id="PF00172">
    <property type="entry name" value="Zn_clus"/>
    <property type="match status" value="1"/>
</dbReference>
<dbReference type="SUPFAM" id="SSF57701">
    <property type="entry name" value="Zn2/Cys6 DNA-binding domain"/>
    <property type="match status" value="1"/>
</dbReference>
<evidence type="ECO:0000256" key="6">
    <source>
        <dbReference type="SAM" id="Coils"/>
    </source>
</evidence>
<dbReference type="CDD" id="cd00067">
    <property type="entry name" value="GAL4"/>
    <property type="match status" value="1"/>
</dbReference>
<dbReference type="InterPro" id="IPR050987">
    <property type="entry name" value="AtrR-like"/>
</dbReference>
<dbReference type="Pfam" id="PF04082">
    <property type="entry name" value="Fungal_trans"/>
    <property type="match status" value="1"/>
</dbReference>
<feature type="compositionally biased region" description="Pro residues" evidence="7">
    <location>
        <begin position="7"/>
        <end position="25"/>
    </location>
</feature>
<dbReference type="AlphaFoldDB" id="A0AAD4KTC6"/>
<name>A0AAD4KTC6_9EURO</name>
<dbReference type="Proteomes" id="UP001201262">
    <property type="component" value="Unassembled WGS sequence"/>
</dbReference>
<dbReference type="InterPro" id="IPR001138">
    <property type="entry name" value="Zn2Cys6_DnaBD"/>
</dbReference>
<keyword evidence="2" id="KW-0805">Transcription regulation</keyword>
<dbReference type="PANTHER" id="PTHR46910">
    <property type="entry name" value="TRANSCRIPTION FACTOR PDR1"/>
    <property type="match status" value="1"/>
</dbReference>
<protein>
    <submittedName>
        <fullName evidence="9">C6 transcription factor</fullName>
    </submittedName>
</protein>
<keyword evidence="1" id="KW-0479">Metal-binding</keyword>
<dbReference type="GO" id="GO:0008270">
    <property type="term" value="F:zinc ion binding"/>
    <property type="evidence" value="ECO:0007669"/>
    <property type="project" value="InterPro"/>
</dbReference>
<keyword evidence="6" id="KW-0175">Coiled coil</keyword>
<keyword evidence="10" id="KW-1185">Reference proteome</keyword>
<dbReference type="GO" id="GO:0003677">
    <property type="term" value="F:DNA binding"/>
    <property type="evidence" value="ECO:0007669"/>
    <property type="project" value="UniProtKB-KW"/>
</dbReference>
<evidence type="ECO:0000256" key="4">
    <source>
        <dbReference type="ARBA" id="ARBA00023163"/>
    </source>
</evidence>
<feature type="domain" description="Zn(2)-C6 fungal-type" evidence="8">
    <location>
        <begin position="110"/>
        <end position="141"/>
    </location>
</feature>
<feature type="region of interest" description="Disordered" evidence="7">
    <location>
        <begin position="1"/>
        <end position="104"/>
    </location>
</feature>
<dbReference type="InterPro" id="IPR036864">
    <property type="entry name" value="Zn2-C6_fun-type_DNA-bd_sf"/>
</dbReference>
<feature type="compositionally biased region" description="Basic and acidic residues" evidence="7">
    <location>
        <begin position="730"/>
        <end position="741"/>
    </location>
</feature>
<accession>A0AAD4KTC6</accession>
<dbReference type="PROSITE" id="PS50048">
    <property type="entry name" value="ZN2_CY6_FUNGAL_2"/>
    <property type="match status" value="1"/>
</dbReference>
<evidence type="ECO:0000256" key="1">
    <source>
        <dbReference type="ARBA" id="ARBA00022723"/>
    </source>
</evidence>
<dbReference type="RefSeq" id="XP_046073360.1">
    <property type="nucleotide sequence ID" value="XM_046211129.1"/>
</dbReference>
<keyword evidence="4" id="KW-0804">Transcription</keyword>
<dbReference type="Gene3D" id="4.10.240.10">
    <property type="entry name" value="Zn(2)-C6 fungal-type DNA-binding domain"/>
    <property type="match status" value="1"/>
</dbReference>
<dbReference type="CDD" id="cd12148">
    <property type="entry name" value="fungal_TF_MHR"/>
    <property type="match status" value="1"/>
</dbReference>
<feature type="compositionally biased region" description="Polar residues" evidence="7">
    <location>
        <begin position="758"/>
        <end position="782"/>
    </location>
</feature>
<dbReference type="GeneID" id="70241416"/>
<evidence type="ECO:0000259" key="8">
    <source>
        <dbReference type="PROSITE" id="PS50048"/>
    </source>
</evidence>
<dbReference type="PANTHER" id="PTHR46910:SF1">
    <property type="entry name" value="MISCELLANEOUS ZN(II)2CYS6 TRANSCRIPTION FACTOR (EUROFUNG)-RELATED"/>
    <property type="match status" value="1"/>
</dbReference>
<evidence type="ECO:0000313" key="9">
    <source>
        <dbReference type="EMBL" id="KAH8698896.1"/>
    </source>
</evidence>
<feature type="coiled-coil region" evidence="6">
    <location>
        <begin position="148"/>
        <end position="175"/>
    </location>
</feature>
<dbReference type="GO" id="GO:0000981">
    <property type="term" value="F:DNA-binding transcription factor activity, RNA polymerase II-specific"/>
    <property type="evidence" value="ECO:0007669"/>
    <property type="project" value="InterPro"/>
</dbReference>
<dbReference type="InterPro" id="IPR007219">
    <property type="entry name" value="XnlR_reg_dom"/>
</dbReference>
<keyword evidence="5" id="KW-0539">Nucleus</keyword>
<organism evidence="9 10">
    <name type="scientific">Talaromyces proteolyticus</name>
    <dbReference type="NCBI Taxonomy" id="1131652"/>
    <lineage>
        <taxon>Eukaryota</taxon>
        <taxon>Fungi</taxon>
        <taxon>Dikarya</taxon>
        <taxon>Ascomycota</taxon>
        <taxon>Pezizomycotina</taxon>
        <taxon>Eurotiomycetes</taxon>
        <taxon>Eurotiomycetidae</taxon>
        <taxon>Eurotiales</taxon>
        <taxon>Trichocomaceae</taxon>
        <taxon>Talaromyces</taxon>
        <taxon>Talaromyces sect. Bacilispori</taxon>
    </lineage>
</organism>
<dbReference type="GO" id="GO:0006351">
    <property type="term" value="P:DNA-templated transcription"/>
    <property type="evidence" value="ECO:0007669"/>
    <property type="project" value="InterPro"/>
</dbReference>
<evidence type="ECO:0000256" key="5">
    <source>
        <dbReference type="ARBA" id="ARBA00023242"/>
    </source>
</evidence>
<reference evidence="9" key="1">
    <citation type="submission" date="2021-12" db="EMBL/GenBank/DDBJ databases">
        <title>Convergent genome expansion in fungi linked to evolution of root-endophyte symbiosis.</title>
        <authorList>
            <consortium name="DOE Joint Genome Institute"/>
            <person name="Ke Y.-H."/>
            <person name="Bonito G."/>
            <person name="Liao H.-L."/>
            <person name="Looney B."/>
            <person name="Rojas-Flechas A."/>
            <person name="Nash J."/>
            <person name="Hameed K."/>
            <person name="Schadt C."/>
            <person name="Martin F."/>
            <person name="Crous P.W."/>
            <person name="Miettinen O."/>
            <person name="Magnuson J.K."/>
            <person name="Labbe J."/>
            <person name="Jacobson D."/>
            <person name="Doktycz M.J."/>
            <person name="Veneault-Fourrey C."/>
            <person name="Kuo A."/>
            <person name="Mondo S."/>
            <person name="Calhoun S."/>
            <person name="Riley R."/>
            <person name="Ohm R."/>
            <person name="LaButti K."/>
            <person name="Andreopoulos B."/>
            <person name="Pangilinan J."/>
            <person name="Nolan M."/>
            <person name="Tritt A."/>
            <person name="Clum A."/>
            <person name="Lipzen A."/>
            <person name="Daum C."/>
            <person name="Barry K."/>
            <person name="Grigoriev I.V."/>
            <person name="Vilgalys R."/>
        </authorList>
    </citation>
    <scope>NUCLEOTIDE SEQUENCE</scope>
    <source>
        <strain evidence="9">PMI_201</strain>
    </source>
</reference>
<gene>
    <name evidence="9" type="ORF">BGW36DRAFT_294903</name>
</gene>
<keyword evidence="3" id="KW-0238">DNA-binding</keyword>
<sequence length="782" mass="86861">MASSLPPQGPFPPPSALAAAPPPSRPGSGLQMAHLLHPPTQQGPVMPMPTSSPYAHSYDSASGSPADRSSILTDATGSLPDAPALMPSMVGAAGQPQQKRAYRQRRKDPSCDACRERKVKCDASESSSCTECSNRKVRCQFTKETNRRMSSIKQVQDLEKQLSSTKQQLQQLRSGVIRSDNAMDIDFDVSGQPVLKLPDVGYRPPRRNRPSVPQGLSVARSHMRNYGRGVIKVPPPYRQSISPTVIADSNVTALPSKAVADRLLSQYHTYVHSVLPIIHWPSFMAEYEQVYQAGTLRGAHREWTAVLFSVFACGIMHTLEPNKEHEAQAFLLSSTGIVDTWVDDFTLDQARVTLLISIALYEMNSRSASWVWLGTAVRIAQDIGLHMESGPWPAVEAEMRKRLWWGIYAWDRLLSLELGKPISIHDQDCDVDLPCPIDEQFISEAGHVPEGSQTNPLLAIIHVVRSIGQLTKTLRSPVISPATLEIFDRHFNACLATFPINYHPKSDLYLDPSSLAPIIYLQNARLILHRHNISPHCPTEVRYPAFDHCLSIAADTTRVLQRCMHSPPTSPTYGGVRGEWQTLLASSATTLLCTHIWRCLLILIFREDFAAALVCVQACKAIGNSHVLMNPCGRYVAFFLKYLLERLQRNDSRPLDRDEEIIAYVSGDMQGTTDSSWIWQGSETGTKLETMPSQVSPTLQNGRAAAASEQGLDWEGWEWIDRTVEYLAGEARRRSQERRDVPSVVPRPIESHKLSPDSIPNTSNTAPRSTPSHSRMTIANII</sequence>
<proteinExistence type="predicted"/>
<feature type="region of interest" description="Disordered" evidence="7">
    <location>
        <begin position="730"/>
        <end position="782"/>
    </location>
</feature>
<evidence type="ECO:0000256" key="7">
    <source>
        <dbReference type="SAM" id="MobiDB-lite"/>
    </source>
</evidence>
<evidence type="ECO:0000313" key="10">
    <source>
        <dbReference type="Proteomes" id="UP001201262"/>
    </source>
</evidence>
<dbReference type="SMART" id="SM00906">
    <property type="entry name" value="Fungal_trans"/>
    <property type="match status" value="1"/>
</dbReference>
<dbReference type="PROSITE" id="PS00463">
    <property type="entry name" value="ZN2_CY6_FUNGAL_1"/>
    <property type="match status" value="1"/>
</dbReference>
<feature type="compositionally biased region" description="Polar residues" evidence="7">
    <location>
        <begin position="39"/>
        <end position="63"/>
    </location>
</feature>
<evidence type="ECO:0000256" key="3">
    <source>
        <dbReference type="ARBA" id="ARBA00023125"/>
    </source>
</evidence>